<evidence type="ECO:0000256" key="4">
    <source>
        <dbReference type="ARBA" id="ARBA00022475"/>
    </source>
</evidence>
<organism evidence="9 10">
    <name type="scientific">Myroides pelagicus</name>
    <dbReference type="NCBI Taxonomy" id="270914"/>
    <lineage>
        <taxon>Bacteria</taxon>
        <taxon>Pseudomonadati</taxon>
        <taxon>Bacteroidota</taxon>
        <taxon>Flavobacteriia</taxon>
        <taxon>Flavobacteriales</taxon>
        <taxon>Flavobacteriaceae</taxon>
        <taxon>Myroides</taxon>
    </lineage>
</organism>
<evidence type="ECO:0000256" key="3">
    <source>
        <dbReference type="ARBA" id="ARBA00022448"/>
    </source>
</evidence>
<dbReference type="PANTHER" id="PTHR30472:SF25">
    <property type="entry name" value="ABC TRANSPORTER PERMEASE PROTEIN MJ0876-RELATED"/>
    <property type="match status" value="1"/>
</dbReference>
<dbReference type="PANTHER" id="PTHR30472">
    <property type="entry name" value="FERRIC ENTEROBACTIN TRANSPORT SYSTEM PERMEASE PROTEIN"/>
    <property type="match status" value="1"/>
</dbReference>
<dbReference type="InterPro" id="IPR037294">
    <property type="entry name" value="ABC_BtuC-like"/>
</dbReference>
<dbReference type="CDD" id="cd06550">
    <property type="entry name" value="TM_ABC_iron-siderophores_like"/>
    <property type="match status" value="1"/>
</dbReference>
<dbReference type="GO" id="GO:0022857">
    <property type="term" value="F:transmembrane transporter activity"/>
    <property type="evidence" value="ECO:0007669"/>
    <property type="project" value="InterPro"/>
</dbReference>
<keyword evidence="5 8" id="KW-0812">Transmembrane</keyword>
<feature type="transmembrane region" description="Helical" evidence="8">
    <location>
        <begin position="7"/>
        <end position="29"/>
    </location>
</feature>
<feature type="transmembrane region" description="Helical" evidence="8">
    <location>
        <begin position="287"/>
        <end position="305"/>
    </location>
</feature>
<dbReference type="GO" id="GO:0005886">
    <property type="term" value="C:plasma membrane"/>
    <property type="evidence" value="ECO:0007669"/>
    <property type="project" value="UniProtKB-SubCell"/>
</dbReference>
<feature type="transmembrane region" description="Helical" evidence="8">
    <location>
        <begin position="250"/>
        <end position="275"/>
    </location>
</feature>
<evidence type="ECO:0000256" key="5">
    <source>
        <dbReference type="ARBA" id="ARBA00022692"/>
    </source>
</evidence>
<dbReference type="Proteomes" id="UP000488936">
    <property type="component" value="Unassembled WGS sequence"/>
</dbReference>
<comment type="subcellular location">
    <subcellularLocation>
        <location evidence="1">Cell membrane</location>
        <topology evidence="1">Multi-pass membrane protein</topology>
    </subcellularLocation>
</comment>
<protein>
    <submittedName>
        <fullName evidence="9">Iron chelate uptake ABC transporter family permease subunit</fullName>
    </submittedName>
</protein>
<dbReference type="Pfam" id="PF01032">
    <property type="entry name" value="FecCD"/>
    <property type="match status" value="1"/>
</dbReference>
<reference evidence="9 10" key="1">
    <citation type="journal article" date="2006" name="Int. J. Syst. Evol. Microbiol.">
        <title>Myroides pelagicus sp. nov., isolated from seawater in Thailand.</title>
        <authorList>
            <person name="Yoon J."/>
            <person name="Maneerat S."/>
            <person name="Kawai F."/>
            <person name="Yokota A."/>
        </authorList>
    </citation>
    <scope>NUCLEOTIDE SEQUENCE [LARGE SCALE GENOMIC DNA]</scope>
    <source>
        <strain evidence="9 10">SM1T</strain>
    </source>
</reference>
<dbReference type="AlphaFoldDB" id="A0A7K1GQB3"/>
<feature type="transmembrane region" description="Helical" evidence="8">
    <location>
        <begin position="157"/>
        <end position="181"/>
    </location>
</feature>
<keyword evidence="6 8" id="KW-1133">Transmembrane helix</keyword>
<feature type="transmembrane region" description="Helical" evidence="8">
    <location>
        <begin position="62"/>
        <end position="82"/>
    </location>
</feature>
<name>A0A7K1GQB3_9FLAO</name>
<comment type="caution">
    <text evidence="9">The sequence shown here is derived from an EMBL/GenBank/DDBJ whole genome shotgun (WGS) entry which is preliminary data.</text>
</comment>
<sequence length="343" mass="37111">MNKRRSLYLIMLLLVLLVLMIASVFIGVYEFDNGVLETVFNLVFYPDIVSESDRYIIQQIRLPRIVIAVLAGAGLGVSGSALQGLFKNPLASPGLIGITSGAVLFAAVTIVLGGYIKEYLPLWISYSLLSIMSFIGAVLTMWFVYRISTSSGKTNIGVLLLSGVAITALSAAITGVLTFVSNEQELRNLTFWTLGSLAGSNWEKVFILSVVMAISLKFLLPLSKQLNALMLGEKDACHLGVSIEAVKRKIIIFTALMVGIIVCFTGTIGFVGLVVPYILRLVFGSNYYYVLPLSVLLGGILLLLADTLSRSLIAPVEIPIGILTSMMGAPVFMGLLLKYKKNL</sequence>
<keyword evidence="4" id="KW-1003">Cell membrane</keyword>
<dbReference type="InterPro" id="IPR000522">
    <property type="entry name" value="ABC_transptr_permease_BtuC"/>
</dbReference>
<accession>A0A7K1GQB3</accession>
<comment type="similarity">
    <text evidence="2">Belongs to the binding-protein-dependent transport system permease family. FecCD subfamily.</text>
</comment>
<proteinExistence type="inferred from homology"/>
<evidence type="ECO:0000256" key="8">
    <source>
        <dbReference type="SAM" id="Phobius"/>
    </source>
</evidence>
<evidence type="ECO:0000313" key="9">
    <source>
        <dbReference type="EMBL" id="MTH30573.1"/>
    </source>
</evidence>
<feature type="transmembrane region" description="Helical" evidence="8">
    <location>
        <begin position="312"/>
        <end position="337"/>
    </location>
</feature>
<keyword evidence="7 8" id="KW-0472">Membrane</keyword>
<dbReference type="EMBL" id="WMJY01000031">
    <property type="protein sequence ID" value="MTH30573.1"/>
    <property type="molecule type" value="Genomic_DNA"/>
</dbReference>
<feature type="transmembrane region" description="Helical" evidence="8">
    <location>
        <begin position="201"/>
        <end position="220"/>
    </location>
</feature>
<dbReference type="Gene3D" id="1.10.3470.10">
    <property type="entry name" value="ABC transporter involved in vitamin B12 uptake, BtuC"/>
    <property type="match status" value="1"/>
</dbReference>
<keyword evidence="10" id="KW-1185">Reference proteome</keyword>
<evidence type="ECO:0000313" key="10">
    <source>
        <dbReference type="Proteomes" id="UP000488936"/>
    </source>
</evidence>
<evidence type="ECO:0000256" key="2">
    <source>
        <dbReference type="ARBA" id="ARBA00007935"/>
    </source>
</evidence>
<evidence type="ECO:0000256" key="1">
    <source>
        <dbReference type="ARBA" id="ARBA00004651"/>
    </source>
</evidence>
<dbReference type="SUPFAM" id="SSF81345">
    <property type="entry name" value="ABC transporter involved in vitamin B12 uptake, BtuC"/>
    <property type="match status" value="1"/>
</dbReference>
<evidence type="ECO:0000256" key="7">
    <source>
        <dbReference type="ARBA" id="ARBA00023136"/>
    </source>
</evidence>
<dbReference type="FunFam" id="1.10.3470.10:FF:000001">
    <property type="entry name" value="Vitamin B12 ABC transporter permease BtuC"/>
    <property type="match status" value="1"/>
</dbReference>
<dbReference type="GO" id="GO:0033214">
    <property type="term" value="P:siderophore-iron import into cell"/>
    <property type="evidence" value="ECO:0007669"/>
    <property type="project" value="TreeGrafter"/>
</dbReference>
<feature type="transmembrane region" description="Helical" evidence="8">
    <location>
        <begin position="122"/>
        <end position="145"/>
    </location>
</feature>
<dbReference type="RefSeq" id="WP_155036555.1">
    <property type="nucleotide sequence ID" value="NZ_JBHTIG010000009.1"/>
</dbReference>
<keyword evidence="3" id="KW-0813">Transport</keyword>
<dbReference type="OrthoDB" id="9811721at2"/>
<evidence type="ECO:0000256" key="6">
    <source>
        <dbReference type="ARBA" id="ARBA00022989"/>
    </source>
</evidence>
<gene>
    <name evidence="9" type="ORF">GJV77_11760</name>
</gene>
<feature type="transmembrane region" description="Helical" evidence="8">
    <location>
        <begin position="94"/>
        <end position="116"/>
    </location>
</feature>